<keyword evidence="4" id="KW-1185">Reference proteome</keyword>
<feature type="region of interest" description="Disordered" evidence="1">
    <location>
        <begin position="159"/>
        <end position="205"/>
    </location>
</feature>
<dbReference type="InterPro" id="IPR033616">
    <property type="entry name" value="BLTP1"/>
</dbReference>
<dbReference type="InterPro" id="IPR056742">
    <property type="entry name" value="BLTP1_C"/>
</dbReference>
<dbReference type="AlphaFoldDB" id="A0A1A6GZS9"/>
<dbReference type="OrthoDB" id="10051416at2759"/>
<accession>A0A1A6GZS9</accession>
<dbReference type="STRING" id="56216.A0A1A6GZS9"/>
<sequence length="225" mass="24621">MCGIDVHMDPNIGKRLNALGNTLTTLTGEEDIDDIADLNSVNIADLSDEDEVDTMSPTIHTSSDGSTVSGDGHKLTFGQRLVNHLLGLAPPNQRYSVPAEYLKLGASEGTINQEIQRYQQLESVAVNDIRRDVRKKLRRSSMRAASLKDKWGLGYKPSYSRSKSISASGRPPLKRMERASSRIGETDELPEIRVDAASPGPRVTFNIQDTLKNTVWGSSPQSSSP</sequence>
<reference evidence="3 4" key="1">
    <citation type="submission" date="2016-06" db="EMBL/GenBank/DDBJ databases">
        <title>The Draft Genome Sequence and Annotation of the Desert Woodrat Neotoma lepida.</title>
        <authorList>
            <person name="Campbell M."/>
            <person name="Oakeson K.F."/>
            <person name="Yandell M."/>
            <person name="Halpert J.R."/>
            <person name="Dearing D."/>
        </authorList>
    </citation>
    <scope>NUCLEOTIDE SEQUENCE [LARGE SCALE GENOMIC DNA]</scope>
    <source>
        <strain evidence="3">417</strain>
        <tissue evidence="3">Liver</tissue>
    </source>
</reference>
<gene>
    <name evidence="3" type="ORF">A6R68_13777</name>
</gene>
<comment type="caution">
    <text evidence="3">The sequence shown here is derived from an EMBL/GenBank/DDBJ whole genome shotgun (WGS) entry which is preliminary data.</text>
</comment>
<proteinExistence type="predicted"/>
<dbReference type="Proteomes" id="UP000092124">
    <property type="component" value="Unassembled WGS sequence"/>
</dbReference>
<dbReference type="PANTHER" id="PTHR31640">
    <property type="entry name" value="TRANSMEMBRANE PROTEIN KIAA1109"/>
    <property type="match status" value="1"/>
</dbReference>
<feature type="non-terminal residue" evidence="3">
    <location>
        <position position="225"/>
    </location>
</feature>
<dbReference type="GO" id="GO:0098793">
    <property type="term" value="C:presynapse"/>
    <property type="evidence" value="ECO:0007669"/>
    <property type="project" value="GOC"/>
</dbReference>
<evidence type="ECO:0000259" key="2">
    <source>
        <dbReference type="Pfam" id="PF25040"/>
    </source>
</evidence>
<organism evidence="3 4">
    <name type="scientific">Neotoma lepida</name>
    <name type="common">Desert woodrat</name>
    <dbReference type="NCBI Taxonomy" id="56216"/>
    <lineage>
        <taxon>Eukaryota</taxon>
        <taxon>Metazoa</taxon>
        <taxon>Chordata</taxon>
        <taxon>Craniata</taxon>
        <taxon>Vertebrata</taxon>
        <taxon>Euteleostomi</taxon>
        <taxon>Mammalia</taxon>
        <taxon>Eutheria</taxon>
        <taxon>Euarchontoglires</taxon>
        <taxon>Glires</taxon>
        <taxon>Rodentia</taxon>
        <taxon>Myomorpha</taxon>
        <taxon>Muroidea</taxon>
        <taxon>Cricetidae</taxon>
        <taxon>Neotominae</taxon>
        <taxon>Neotoma</taxon>
    </lineage>
</organism>
<dbReference type="GO" id="GO:0048488">
    <property type="term" value="P:synaptic vesicle endocytosis"/>
    <property type="evidence" value="ECO:0007669"/>
    <property type="project" value="TreeGrafter"/>
</dbReference>
<evidence type="ECO:0000313" key="4">
    <source>
        <dbReference type="Proteomes" id="UP000092124"/>
    </source>
</evidence>
<feature type="compositionally biased region" description="Low complexity" evidence="1">
    <location>
        <begin position="61"/>
        <end position="70"/>
    </location>
</feature>
<protein>
    <recommendedName>
        <fullName evidence="2">Bridge-like lipid transfer protein family member 1 C-terminal domain-containing protein</fullName>
    </recommendedName>
</protein>
<name>A0A1A6GZS9_NEOLE</name>
<dbReference type="PANTHER" id="PTHR31640:SF1">
    <property type="entry name" value="BRIDGE-LIKE LIPID TRANSFER PROTEIN FAMILY MEMBER 1"/>
    <property type="match status" value="1"/>
</dbReference>
<feature type="region of interest" description="Disordered" evidence="1">
    <location>
        <begin position="49"/>
        <end position="70"/>
    </location>
</feature>
<dbReference type="EMBL" id="LZPO01055873">
    <property type="protein sequence ID" value="OBS71646.1"/>
    <property type="molecule type" value="Genomic_DNA"/>
</dbReference>
<evidence type="ECO:0000313" key="3">
    <source>
        <dbReference type="EMBL" id="OBS71646.1"/>
    </source>
</evidence>
<evidence type="ECO:0000256" key="1">
    <source>
        <dbReference type="SAM" id="MobiDB-lite"/>
    </source>
</evidence>
<feature type="domain" description="Bridge-like lipid transfer protein family member 1 C-terminal" evidence="2">
    <location>
        <begin position="1"/>
        <end position="212"/>
    </location>
</feature>
<dbReference type="Pfam" id="PF25040">
    <property type="entry name" value="BLTP1_C"/>
    <property type="match status" value="1"/>
</dbReference>